<evidence type="ECO:0000313" key="1">
    <source>
        <dbReference type="EMBL" id="KAJ9093216.1"/>
    </source>
</evidence>
<dbReference type="EMBL" id="JASBWS010000159">
    <property type="protein sequence ID" value="KAJ9093216.1"/>
    <property type="molecule type" value="Genomic_DNA"/>
</dbReference>
<name>A0ACC2V2G4_9TREE</name>
<evidence type="ECO:0000313" key="2">
    <source>
        <dbReference type="Proteomes" id="UP001230649"/>
    </source>
</evidence>
<accession>A0ACC2V2G4</accession>
<sequence>MPGYNGYAPFNHFDQFGMSQPSSSTNLGLITGPGQADPYASQQQHMTMMTSHQHGPGQQHQGLLVAPAQQFAQQHQQQQREQQQYQQPCPQYQQQRAPAHQQIPAQQQIFHHYQQPSSSTQPRSGSVQPRVQVHGQRHGSALTQSQVQSGFTMIPPVPPQGTMWMGNMGGEIPWNTGQYQTQMGSLQPTSIDPMHQLVQLQMLQAQQQQQILQMLQMQHQPQQQRAAPTRRTRNRGRNHREGEIVLSPTKVSLCDQAHGGDKTRTKSGKEECSKQ</sequence>
<keyword evidence="2" id="KW-1185">Reference proteome</keyword>
<protein>
    <submittedName>
        <fullName evidence="1">Uncharacterized protein</fullName>
    </submittedName>
</protein>
<reference evidence="1" key="1">
    <citation type="submission" date="2023-04" db="EMBL/GenBank/DDBJ databases">
        <title>Draft Genome sequencing of Naganishia species isolated from polar environments using Oxford Nanopore Technology.</title>
        <authorList>
            <person name="Leo P."/>
            <person name="Venkateswaran K."/>
        </authorList>
    </citation>
    <scope>NUCLEOTIDE SEQUENCE</scope>
    <source>
        <strain evidence="1">MNA-CCFEE 5262</strain>
    </source>
</reference>
<organism evidence="1 2">
    <name type="scientific">Naganishia adeliensis</name>
    <dbReference type="NCBI Taxonomy" id="92952"/>
    <lineage>
        <taxon>Eukaryota</taxon>
        <taxon>Fungi</taxon>
        <taxon>Dikarya</taxon>
        <taxon>Basidiomycota</taxon>
        <taxon>Agaricomycotina</taxon>
        <taxon>Tremellomycetes</taxon>
        <taxon>Filobasidiales</taxon>
        <taxon>Filobasidiaceae</taxon>
        <taxon>Naganishia</taxon>
    </lineage>
</organism>
<comment type="caution">
    <text evidence="1">The sequence shown here is derived from an EMBL/GenBank/DDBJ whole genome shotgun (WGS) entry which is preliminary data.</text>
</comment>
<gene>
    <name evidence="1" type="ORF">QFC20_007183</name>
</gene>
<dbReference type="Proteomes" id="UP001230649">
    <property type="component" value="Unassembled WGS sequence"/>
</dbReference>
<proteinExistence type="predicted"/>